<sequence length="678" mass="72304">MRRFGLFALVLLLWGGAAARDGFEDWVAATVLPPVLAETSVEVRDRDGRLLRGYTVEDGRWRFSVTLDQIDPKLVAMLIAYEDKRFWRHPGVDVRAVARAVWQALSHGRVVSGGSTLTMQVARLLEDSGTGALSGKLRQARLALALERRLTKREILTLYFTHAPYGGNLEGVRAATLGYFGKEPRRLTPAEAALLVALPQSPEGRRPDKRPARALAARDRVLARMRRFAVIDAETAAAARREPVPAARRDFPVLAAHLADRAREAAPFAPVHELTVDRAVQARLEALAARAVQGKGDHLSTALVVADHATGEVLASVGSAGLGAAETRDGFVDMTRALRSPGSTLKPLVYALAFDRGLAHPQTLIDDSPVRFGPYVPQNFDGRFRGEVTVARALQMSLNIPVVRITEALGPAHLMAALRRSGAEPALQGGRPGLAIALGGLGLTLEDLVQLYAALARGGAARPLHWRQGAAAAPGADVTGAVAAWQVGQILSEIAPPPGAPRDWLAYKTGTSYGHRDAWALGYDGRHVAGVWLGRPDGTPVPGAFGGEIAAPVLFEAFQLLKPAPADLPPPPAATLLVRNADLPQPLRRFRARDGQYRSGASRLELAYPPDGAVLGGAEVTIKLRHGTPPFTLLVDGAPRVTATRDRVLPVMLPSAGFSRLSVIDGAGASVAATVRRP</sequence>
<dbReference type="SUPFAM" id="SSF56601">
    <property type="entry name" value="beta-lactamase/transpeptidase-like"/>
    <property type="match status" value="1"/>
</dbReference>
<dbReference type="GO" id="GO:0008658">
    <property type="term" value="F:penicillin binding"/>
    <property type="evidence" value="ECO:0007669"/>
    <property type="project" value="InterPro"/>
</dbReference>
<dbReference type="InterPro" id="IPR023346">
    <property type="entry name" value="Lysozyme-like_dom_sf"/>
</dbReference>
<evidence type="ECO:0000259" key="14">
    <source>
        <dbReference type="Pfam" id="PF00912"/>
    </source>
</evidence>
<dbReference type="Proteomes" id="UP000182932">
    <property type="component" value="Unassembled WGS sequence"/>
</dbReference>
<feature type="domain" description="Glycosyl transferase family 51" evidence="14">
    <location>
        <begin position="57"/>
        <end position="225"/>
    </location>
</feature>
<evidence type="ECO:0000256" key="4">
    <source>
        <dbReference type="ARBA" id="ARBA00022645"/>
    </source>
</evidence>
<comment type="catalytic activity">
    <reaction evidence="11">
        <text>[GlcNAc-(1-&gt;4)-Mur2Ac(oyl-L-Ala-gamma-D-Glu-L-Lys-D-Ala-D-Ala)](n)-di-trans,octa-cis-undecaprenyl diphosphate + beta-D-GlcNAc-(1-&gt;4)-Mur2Ac(oyl-L-Ala-gamma-D-Glu-L-Lys-D-Ala-D-Ala)-di-trans,octa-cis-undecaprenyl diphosphate = [GlcNAc-(1-&gt;4)-Mur2Ac(oyl-L-Ala-gamma-D-Glu-L-Lys-D-Ala-D-Ala)](n+1)-di-trans,octa-cis-undecaprenyl diphosphate + di-trans,octa-cis-undecaprenyl diphosphate + H(+)</text>
        <dbReference type="Rhea" id="RHEA:23708"/>
        <dbReference type="Rhea" id="RHEA-COMP:9602"/>
        <dbReference type="Rhea" id="RHEA-COMP:9603"/>
        <dbReference type="ChEBI" id="CHEBI:15378"/>
        <dbReference type="ChEBI" id="CHEBI:58405"/>
        <dbReference type="ChEBI" id="CHEBI:60033"/>
        <dbReference type="ChEBI" id="CHEBI:78435"/>
        <dbReference type="EC" id="2.4.99.28"/>
    </reaction>
</comment>
<name>A0A975WEK8_9RHOB</name>
<dbReference type="SUPFAM" id="SSF53955">
    <property type="entry name" value="Lysozyme-like"/>
    <property type="match status" value="1"/>
</dbReference>
<dbReference type="NCBIfam" id="TIGR02073">
    <property type="entry name" value="PBP_1c"/>
    <property type="match status" value="1"/>
</dbReference>
<evidence type="ECO:0000256" key="8">
    <source>
        <dbReference type="ARBA" id="ARBA00022801"/>
    </source>
</evidence>
<keyword evidence="7" id="KW-0808">Transferase</keyword>
<keyword evidence="8" id="KW-0378">Hydrolase</keyword>
<gene>
    <name evidence="16" type="ORF">SAMN04487940_12525</name>
</gene>
<evidence type="ECO:0000256" key="10">
    <source>
        <dbReference type="ARBA" id="ARBA00044770"/>
    </source>
</evidence>
<evidence type="ECO:0000256" key="5">
    <source>
        <dbReference type="ARBA" id="ARBA00022670"/>
    </source>
</evidence>
<dbReference type="GO" id="GO:0008955">
    <property type="term" value="F:peptidoglycan glycosyltransferase activity"/>
    <property type="evidence" value="ECO:0007669"/>
    <property type="project" value="UniProtKB-EC"/>
</dbReference>
<dbReference type="EC" id="2.4.99.28" evidence="10"/>
<feature type="domain" description="Penicillin-binding C-terminal" evidence="15">
    <location>
        <begin position="599"/>
        <end position="672"/>
    </location>
</feature>
<evidence type="ECO:0000259" key="13">
    <source>
        <dbReference type="Pfam" id="PF00905"/>
    </source>
</evidence>
<dbReference type="InterPro" id="IPR001460">
    <property type="entry name" value="PCN-bd_Tpept"/>
</dbReference>
<keyword evidence="12" id="KW-0732">Signal</keyword>
<keyword evidence="9" id="KW-0511">Multifunctional enzyme</keyword>
<dbReference type="GO" id="GO:0006508">
    <property type="term" value="P:proteolysis"/>
    <property type="evidence" value="ECO:0007669"/>
    <property type="project" value="UniProtKB-KW"/>
</dbReference>
<evidence type="ECO:0000313" key="17">
    <source>
        <dbReference type="Proteomes" id="UP000182932"/>
    </source>
</evidence>
<dbReference type="GO" id="GO:0030288">
    <property type="term" value="C:outer membrane-bounded periplasmic space"/>
    <property type="evidence" value="ECO:0007669"/>
    <property type="project" value="TreeGrafter"/>
</dbReference>
<evidence type="ECO:0000256" key="12">
    <source>
        <dbReference type="SAM" id="SignalP"/>
    </source>
</evidence>
<dbReference type="Pfam" id="PF06832">
    <property type="entry name" value="BiPBP_C"/>
    <property type="match status" value="1"/>
</dbReference>
<dbReference type="RefSeq" id="WP_074839524.1">
    <property type="nucleotide sequence ID" value="NZ_FNYY01000025.1"/>
</dbReference>
<dbReference type="Pfam" id="PF00912">
    <property type="entry name" value="Transgly"/>
    <property type="match status" value="1"/>
</dbReference>
<comment type="similarity">
    <text evidence="2">In the C-terminal section; belongs to the transpeptidase family.</text>
</comment>
<organism evidence="16 17">
    <name type="scientific">Marinovum algicola</name>
    <dbReference type="NCBI Taxonomy" id="42444"/>
    <lineage>
        <taxon>Bacteria</taxon>
        <taxon>Pseudomonadati</taxon>
        <taxon>Pseudomonadota</taxon>
        <taxon>Alphaproteobacteria</taxon>
        <taxon>Rhodobacterales</taxon>
        <taxon>Roseobacteraceae</taxon>
        <taxon>Marinovum</taxon>
    </lineage>
</organism>
<dbReference type="GO" id="GO:0004180">
    <property type="term" value="F:carboxypeptidase activity"/>
    <property type="evidence" value="ECO:0007669"/>
    <property type="project" value="UniProtKB-KW"/>
</dbReference>
<dbReference type="Pfam" id="PF00905">
    <property type="entry name" value="Transpeptidase"/>
    <property type="match status" value="1"/>
</dbReference>
<dbReference type="InterPro" id="IPR001264">
    <property type="entry name" value="Glyco_trans_51"/>
</dbReference>
<keyword evidence="4" id="KW-0121">Carboxypeptidase</keyword>
<comment type="similarity">
    <text evidence="3">In the N-terminal section; belongs to the glycosyltransferase 51 family.</text>
</comment>
<feature type="chain" id="PRO_5037884840" description="peptidoglycan glycosyltransferase" evidence="12">
    <location>
        <begin position="20"/>
        <end position="678"/>
    </location>
</feature>
<protein>
    <recommendedName>
        <fullName evidence="10">peptidoglycan glycosyltransferase</fullName>
        <ecNumber evidence="10">2.4.99.28</ecNumber>
    </recommendedName>
</protein>
<evidence type="ECO:0000256" key="9">
    <source>
        <dbReference type="ARBA" id="ARBA00023268"/>
    </source>
</evidence>
<dbReference type="GO" id="GO:0009252">
    <property type="term" value="P:peptidoglycan biosynthetic process"/>
    <property type="evidence" value="ECO:0007669"/>
    <property type="project" value="InterPro"/>
</dbReference>
<dbReference type="GeneID" id="80820710"/>
<evidence type="ECO:0000256" key="6">
    <source>
        <dbReference type="ARBA" id="ARBA00022676"/>
    </source>
</evidence>
<feature type="signal peptide" evidence="12">
    <location>
        <begin position="1"/>
        <end position="19"/>
    </location>
</feature>
<dbReference type="InterPro" id="IPR012338">
    <property type="entry name" value="Beta-lactam/transpept-like"/>
</dbReference>
<dbReference type="AlphaFoldDB" id="A0A975WEK8"/>
<evidence type="ECO:0000256" key="11">
    <source>
        <dbReference type="ARBA" id="ARBA00049902"/>
    </source>
</evidence>
<keyword evidence="6" id="KW-0328">Glycosyltransferase</keyword>
<evidence type="ECO:0000256" key="1">
    <source>
        <dbReference type="ARBA" id="ARBA00004752"/>
    </source>
</evidence>
<dbReference type="PANTHER" id="PTHR32282">
    <property type="entry name" value="BINDING PROTEIN TRANSPEPTIDASE, PUTATIVE-RELATED"/>
    <property type="match status" value="1"/>
</dbReference>
<reference evidence="16 17" key="1">
    <citation type="submission" date="2016-10" db="EMBL/GenBank/DDBJ databases">
        <authorList>
            <person name="Varghese N."/>
            <person name="Submissions S."/>
        </authorList>
    </citation>
    <scope>NUCLEOTIDE SEQUENCE [LARGE SCALE GENOMIC DNA]</scope>
    <source>
        <strain evidence="16 17">FF3</strain>
    </source>
</reference>
<dbReference type="Gene3D" id="3.40.710.10">
    <property type="entry name" value="DD-peptidase/beta-lactamase superfamily"/>
    <property type="match status" value="1"/>
</dbReference>
<comment type="caution">
    <text evidence="16">The sequence shown here is derived from an EMBL/GenBank/DDBJ whole genome shotgun (WGS) entry which is preliminary data.</text>
</comment>
<evidence type="ECO:0000256" key="2">
    <source>
        <dbReference type="ARBA" id="ARBA00007090"/>
    </source>
</evidence>
<comment type="pathway">
    <text evidence="1">Cell wall biogenesis; peptidoglycan biosynthesis.</text>
</comment>
<dbReference type="InterPro" id="IPR009647">
    <property type="entry name" value="PBP_C"/>
</dbReference>
<keyword evidence="5" id="KW-0645">Protease</keyword>
<evidence type="ECO:0000313" key="16">
    <source>
        <dbReference type="EMBL" id="SEK07815.1"/>
    </source>
</evidence>
<evidence type="ECO:0000256" key="3">
    <source>
        <dbReference type="ARBA" id="ARBA00007739"/>
    </source>
</evidence>
<dbReference type="InterPro" id="IPR036950">
    <property type="entry name" value="PBP_transglycosylase"/>
</dbReference>
<dbReference type="Gene3D" id="1.10.3810.10">
    <property type="entry name" value="Biosynthetic peptidoglycan transglycosylase-like"/>
    <property type="match status" value="1"/>
</dbReference>
<dbReference type="EMBL" id="FNYY01000025">
    <property type="protein sequence ID" value="SEK07815.1"/>
    <property type="molecule type" value="Genomic_DNA"/>
</dbReference>
<accession>A0A975WEK8</accession>
<feature type="domain" description="Penicillin-binding protein transpeptidase" evidence="13">
    <location>
        <begin position="302"/>
        <end position="512"/>
    </location>
</feature>
<dbReference type="PANTHER" id="PTHR32282:SF15">
    <property type="entry name" value="PENICILLIN-BINDING PROTEIN 1C"/>
    <property type="match status" value="1"/>
</dbReference>
<evidence type="ECO:0000259" key="15">
    <source>
        <dbReference type="Pfam" id="PF06832"/>
    </source>
</evidence>
<keyword evidence="17" id="KW-1185">Reference proteome</keyword>
<dbReference type="InterPro" id="IPR050396">
    <property type="entry name" value="Glycosyltr_51/Transpeptidase"/>
</dbReference>
<proteinExistence type="inferred from homology"/>
<dbReference type="InterPro" id="IPR011815">
    <property type="entry name" value="PBP_1c"/>
</dbReference>
<evidence type="ECO:0000256" key="7">
    <source>
        <dbReference type="ARBA" id="ARBA00022679"/>
    </source>
</evidence>